<name>A0A913Y2X0_EXADI</name>
<keyword evidence="4" id="KW-0175">Coiled coil</keyword>
<dbReference type="GO" id="GO:0006457">
    <property type="term" value="P:protein folding"/>
    <property type="evidence" value="ECO:0007669"/>
    <property type="project" value="UniProtKB-UniRule"/>
</dbReference>
<dbReference type="GO" id="GO:0016272">
    <property type="term" value="C:prefoldin complex"/>
    <property type="evidence" value="ECO:0007669"/>
    <property type="project" value="UniProtKB-UniRule"/>
</dbReference>
<dbReference type="InterPro" id="IPR016655">
    <property type="entry name" value="PFD3"/>
</dbReference>
<keyword evidence="2 3" id="KW-0143">Chaperone</keyword>
<evidence type="ECO:0000256" key="3">
    <source>
        <dbReference type="PIRNR" id="PIRNR016396"/>
    </source>
</evidence>
<dbReference type="SUPFAM" id="SSF46579">
    <property type="entry name" value="Prefoldin"/>
    <property type="match status" value="1"/>
</dbReference>
<evidence type="ECO:0000256" key="5">
    <source>
        <dbReference type="SAM" id="MobiDB-lite"/>
    </source>
</evidence>
<dbReference type="PANTHER" id="PTHR12409:SF0">
    <property type="entry name" value="PREFOLDIN SUBUNIT 3"/>
    <property type="match status" value="1"/>
</dbReference>
<dbReference type="RefSeq" id="XP_020914257.1">
    <property type="nucleotide sequence ID" value="XM_021058598.2"/>
</dbReference>
<dbReference type="InterPro" id="IPR009053">
    <property type="entry name" value="Prefoldin"/>
</dbReference>
<keyword evidence="7" id="KW-1185">Reference proteome</keyword>
<organism evidence="6 7">
    <name type="scientific">Exaiptasia diaphana</name>
    <name type="common">Tropical sea anemone</name>
    <name type="synonym">Aiptasia pulchella</name>
    <dbReference type="NCBI Taxonomy" id="2652724"/>
    <lineage>
        <taxon>Eukaryota</taxon>
        <taxon>Metazoa</taxon>
        <taxon>Cnidaria</taxon>
        <taxon>Anthozoa</taxon>
        <taxon>Hexacorallia</taxon>
        <taxon>Actiniaria</taxon>
        <taxon>Aiptasiidae</taxon>
        <taxon>Exaiptasia</taxon>
    </lineage>
</organism>
<feature type="coiled-coil region" evidence="4">
    <location>
        <begin position="146"/>
        <end position="180"/>
    </location>
</feature>
<dbReference type="GO" id="GO:0007017">
    <property type="term" value="P:microtubule-based process"/>
    <property type="evidence" value="ECO:0007669"/>
    <property type="project" value="TreeGrafter"/>
</dbReference>
<evidence type="ECO:0000256" key="1">
    <source>
        <dbReference type="ARBA" id="ARBA00010048"/>
    </source>
</evidence>
<dbReference type="EnsemblMetazoa" id="XM_021058598.2">
    <property type="protein sequence ID" value="XP_020914257.1"/>
    <property type="gene ID" value="LOC110251846"/>
</dbReference>
<protein>
    <recommendedName>
        <fullName evidence="3">Prefoldin subunit 3</fullName>
    </recommendedName>
</protein>
<evidence type="ECO:0000256" key="4">
    <source>
        <dbReference type="SAM" id="Coils"/>
    </source>
</evidence>
<dbReference type="AlphaFoldDB" id="A0A913Y2X0"/>
<reference evidence="6" key="1">
    <citation type="submission" date="2022-11" db="UniProtKB">
        <authorList>
            <consortium name="EnsemblMetazoa"/>
        </authorList>
    </citation>
    <scope>IDENTIFICATION</scope>
</reference>
<dbReference type="Gene3D" id="1.10.287.370">
    <property type="match status" value="1"/>
</dbReference>
<evidence type="ECO:0000313" key="6">
    <source>
        <dbReference type="EnsemblMetazoa" id="XP_020914257.1"/>
    </source>
</evidence>
<comment type="similarity">
    <text evidence="1 3">Belongs to the prefoldin subunit alpha family.</text>
</comment>
<dbReference type="OrthoDB" id="6375174at2759"/>
<proteinExistence type="inferred from homology"/>
<evidence type="ECO:0000313" key="7">
    <source>
        <dbReference type="Proteomes" id="UP000887567"/>
    </source>
</evidence>
<dbReference type="PANTHER" id="PTHR12409">
    <property type="entry name" value="PREFOLDIN SUBUNIT 3"/>
    <property type="match status" value="1"/>
</dbReference>
<dbReference type="InterPro" id="IPR004127">
    <property type="entry name" value="Prefoldin_subunit_alpha"/>
</dbReference>
<dbReference type="Proteomes" id="UP000887567">
    <property type="component" value="Unplaced"/>
</dbReference>
<dbReference type="FunFam" id="1.10.287.370:FF:000001">
    <property type="entry name" value="Prefoldin subunit 3"/>
    <property type="match status" value="1"/>
</dbReference>
<accession>A0A913Y2X0</accession>
<dbReference type="OMA" id="YNWDVAQ"/>
<dbReference type="GO" id="GO:0007021">
    <property type="term" value="P:tubulin complex assembly"/>
    <property type="evidence" value="ECO:0007669"/>
    <property type="project" value="TreeGrafter"/>
</dbReference>
<sequence length="199" mass="22685">MASEGVKEASQQKSGDSIDTVEPKEKKHRGIPEAGFLDDVDKFMLKGGESAEETIKKLDEQLRKYKYMEINLLAKKKRLQGQVPDLMSSLEMVKLLQNNKEKGTPCHSRFLVSDQLYANAVVPPSEKVCLWLGANVMLEYTIEEADNLLTKNLATAKNNLEELQDDLDFLRDQYTTTEVNMARVYNWDVKRRQAAKIQS</sequence>
<dbReference type="GO" id="GO:0005737">
    <property type="term" value="C:cytoplasm"/>
    <property type="evidence" value="ECO:0007669"/>
    <property type="project" value="TreeGrafter"/>
</dbReference>
<comment type="subunit">
    <text evidence="3">Heterohexamer of two PFD-alpha type and four PFD-beta type subunits.</text>
</comment>
<evidence type="ECO:0000256" key="2">
    <source>
        <dbReference type="ARBA" id="ARBA00023186"/>
    </source>
</evidence>
<comment type="function">
    <text evidence="3">Binds specifically to cytosolic chaperonin (c-CPN) and transfers target proteins to it. Binds to nascent polypeptide chain and promotes folding in an environment in which there are many competing pathways for nonnative proteins.</text>
</comment>
<dbReference type="KEGG" id="epa:110251846"/>
<feature type="region of interest" description="Disordered" evidence="5">
    <location>
        <begin position="1"/>
        <end position="33"/>
    </location>
</feature>
<dbReference type="CDD" id="cd23156">
    <property type="entry name" value="Prefoldin_3"/>
    <property type="match status" value="1"/>
</dbReference>
<dbReference type="Pfam" id="PF02996">
    <property type="entry name" value="Prefoldin"/>
    <property type="match status" value="1"/>
</dbReference>
<dbReference type="GeneID" id="110251846"/>
<dbReference type="PIRSF" id="PIRSF016396">
    <property type="entry name" value="Prefoldin_subunit_3"/>
    <property type="match status" value="1"/>
</dbReference>
<dbReference type="GO" id="GO:0015631">
    <property type="term" value="F:tubulin binding"/>
    <property type="evidence" value="ECO:0007669"/>
    <property type="project" value="TreeGrafter"/>
</dbReference>